<dbReference type="PANTHER" id="PTHR12149:SF8">
    <property type="entry name" value="PROTEIN-RIBULOSAMINE 3-KINASE"/>
    <property type="match status" value="1"/>
</dbReference>
<dbReference type="GO" id="GO:0016301">
    <property type="term" value="F:kinase activity"/>
    <property type="evidence" value="ECO:0007669"/>
    <property type="project" value="UniProtKB-KW"/>
</dbReference>
<dbReference type="EC" id="2.7.1.172" evidence="1"/>
<dbReference type="Proteomes" id="UP001281003">
    <property type="component" value="Unassembled WGS sequence"/>
</dbReference>
<comment type="caution">
    <text evidence="3">The sequence shown here is derived from an EMBL/GenBank/DDBJ whole genome shotgun (WGS) entry which is preliminary data.</text>
</comment>
<evidence type="ECO:0000313" key="4">
    <source>
        <dbReference type="Proteomes" id="UP001281003"/>
    </source>
</evidence>
<dbReference type="AlphaFoldDB" id="A0AAE0UFN6"/>
<proteinExistence type="predicted"/>
<dbReference type="PANTHER" id="PTHR12149">
    <property type="entry name" value="FRUCTOSAMINE 3 KINASE-RELATED PROTEIN"/>
    <property type="match status" value="1"/>
</dbReference>
<dbReference type="InterPro" id="IPR016477">
    <property type="entry name" value="Fructo-/Ketosamine-3-kinase"/>
</dbReference>
<dbReference type="GO" id="GO:0102193">
    <property type="term" value="F:protein-ribulosamine 3-kinase activity"/>
    <property type="evidence" value="ECO:0007669"/>
    <property type="project" value="UniProtKB-EC"/>
</dbReference>
<reference evidence="3" key="2">
    <citation type="submission" date="2023-07" db="EMBL/GenBank/DDBJ databases">
        <authorList>
            <consortium name="Lawrence Berkeley National Laboratory"/>
            <person name="Haridas S."/>
            <person name="Hensen N."/>
            <person name="Bonometti L."/>
            <person name="Westerberg I."/>
            <person name="Brannstrom I.O."/>
            <person name="Guillou S."/>
            <person name="Cros-Aarteil S."/>
            <person name="Calhoun S."/>
            <person name="Kuo A."/>
            <person name="Mondo S."/>
            <person name="Pangilinan J."/>
            <person name="Riley R."/>
            <person name="LaButti K."/>
            <person name="Andreopoulos B."/>
            <person name="Lipzen A."/>
            <person name="Chen C."/>
            <person name="Yanf M."/>
            <person name="Daum C."/>
            <person name="Ng V."/>
            <person name="Clum A."/>
            <person name="Steindorff A."/>
            <person name="Ohm R."/>
            <person name="Martin F."/>
            <person name="Silar P."/>
            <person name="Natvig D."/>
            <person name="Lalanne C."/>
            <person name="Gautier V."/>
            <person name="Ament-velasquez S.L."/>
            <person name="Kruys A."/>
            <person name="Hutchinson M.I."/>
            <person name="Powell A.J."/>
            <person name="Barry K."/>
            <person name="Miller A.N."/>
            <person name="Grigoriev I.V."/>
            <person name="Debuchy R."/>
            <person name="Gladieux P."/>
            <person name="Thoren M.H."/>
            <person name="Johannesson H."/>
        </authorList>
    </citation>
    <scope>NUCLEOTIDE SEQUENCE</scope>
    <source>
        <strain evidence="3">FGSC 1904</strain>
    </source>
</reference>
<evidence type="ECO:0000256" key="1">
    <source>
        <dbReference type="ARBA" id="ARBA00011961"/>
    </source>
</evidence>
<name>A0AAE0UFN6_SORBR</name>
<keyword evidence="3" id="KW-0808">Transferase</keyword>
<accession>A0AAE0UFN6</accession>
<evidence type="ECO:0000256" key="2">
    <source>
        <dbReference type="ARBA" id="ARBA00048655"/>
    </source>
</evidence>
<dbReference type="SUPFAM" id="SSF56112">
    <property type="entry name" value="Protein kinase-like (PK-like)"/>
    <property type="match status" value="1"/>
</dbReference>
<comment type="catalytic activity">
    <reaction evidence="2">
        <text>N(6)-D-ribulosyl-L-lysyl-[protein] + ATP = N(6)-(3-O-phospho-D-ribulosyl)-L-lysyl-[protein] + ADP + H(+)</text>
        <dbReference type="Rhea" id="RHEA:48432"/>
        <dbReference type="Rhea" id="RHEA-COMP:12103"/>
        <dbReference type="Rhea" id="RHEA-COMP:12104"/>
        <dbReference type="ChEBI" id="CHEBI:15378"/>
        <dbReference type="ChEBI" id="CHEBI:30616"/>
        <dbReference type="ChEBI" id="CHEBI:90418"/>
        <dbReference type="ChEBI" id="CHEBI:90420"/>
        <dbReference type="ChEBI" id="CHEBI:456216"/>
        <dbReference type="EC" id="2.7.1.172"/>
    </reaction>
    <physiologicalReaction direction="left-to-right" evidence="2">
        <dbReference type="Rhea" id="RHEA:48433"/>
    </physiologicalReaction>
</comment>
<keyword evidence="3" id="KW-0418">Kinase</keyword>
<sequence>MADSDYRSSGRPASGSILNLKMGERRATLSRSVVISPYSASRVPISNIALMRQIIEREEFVGMAEAEYEGQKAMAKVIPENAVMPIAWGYFQDDKTKAWFLTHFRNLLANAPKISEFLPIVRQLHEKSVSPTGKFGFHVTPFYGPPPMIVDWTDDWEFFWTREFRSGLQYAQKMRGENPELMEVAEEFIEKVVPRLLRPLQTGGRTIKPSLCHGDLWDGNIQMDVDTEKPMVFDPCPFYGHHEMDLQCMRSPRYNIGYNFVKEYAKVGASQPHEDFNDRNALYAIRNDIMTAGMWPQWASLLDQAKEEMRRLIAKHPEGLAGFEGDITPNDIRE</sequence>
<protein>
    <recommendedName>
        <fullName evidence="1">protein-ribulosamine 3-kinase</fullName>
        <ecNumber evidence="1">2.7.1.172</ecNumber>
    </recommendedName>
</protein>
<evidence type="ECO:0000313" key="3">
    <source>
        <dbReference type="EMBL" id="KAK3402323.1"/>
    </source>
</evidence>
<dbReference type="Gene3D" id="3.90.1200.10">
    <property type="match status" value="1"/>
</dbReference>
<gene>
    <name evidence="3" type="ORF">B0T20DRAFT_136743</name>
</gene>
<organism evidence="3 4">
    <name type="scientific">Sordaria brevicollis</name>
    <dbReference type="NCBI Taxonomy" id="83679"/>
    <lineage>
        <taxon>Eukaryota</taxon>
        <taxon>Fungi</taxon>
        <taxon>Dikarya</taxon>
        <taxon>Ascomycota</taxon>
        <taxon>Pezizomycotina</taxon>
        <taxon>Sordariomycetes</taxon>
        <taxon>Sordariomycetidae</taxon>
        <taxon>Sordariales</taxon>
        <taxon>Sordariaceae</taxon>
        <taxon>Sordaria</taxon>
    </lineage>
</organism>
<keyword evidence="4" id="KW-1185">Reference proteome</keyword>
<dbReference type="EMBL" id="JAUTDP010000002">
    <property type="protein sequence ID" value="KAK3402323.1"/>
    <property type="molecule type" value="Genomic_DNA"/>
</dbReference>
<dbReference type="InterPro" id="IPR011009">
    <property type="entry name" value="Kinase-like_dom_sf"/>
</dbReference>
<reference evidence="3" key="1">
    <citation type="journal article" date="2023" name="Mol. Phylogenet. Evol.">
        <title>Genome-scale phylogeny and comparative genomics of the fungal order Sordariales.</title>
        <authorList>
            <person name="Hensen N."/>
            <person name="Bonometti L."/>
            <person name="Westerberg I."/>
            <person name="Brannstrom I.O."/>
            <person name="Guillou S."/>
            <person name="Cros-Aarteil S."/>
            <person name="Calhoun S."/>
            <person name="Haridas S."/>
            <person name="Kuo A."/>
            <person name="Mondo S."/>
            <person name="Pangilinan J."/>
            <person name="Riley R."/>
            <person name="LaButti K."/>
            <person name="Andreopoulos B."/>
            <person name="Lipzen A."/>
            <person name="Chen C."/>
            <person name="Yan M."/>
            <person name="Daum C."/>
            <person name="Ng V."/>
            <person name="Clum A."/>
            <person name="Steindorff A."/>
            <person name="Ohm R.A."/>
            <person name="Martin F."/>
            <person name="Silar P."/>
            <person name="Natvig D.O."/>
            <person name="Lalanne C."/>
            <person name="Gautier V."/>
            <person name="Ament-Velasquez S.L."/>
            <person name="Kruys A."/>
            <person name="Hutchinson M.I."/>
            <person name="Powell A.J."/>
            <person name="Barry K."/>
            <person name="Miller A.N."/>
            <person name="Grigoriev I.V."/>
            <person name="Debuchy R."/>
            <person name="Gladieux P."/>
            <person name="Hiltunen Thoren M."/>
            <person name="Johannesson H."/>
        </authorList>
    </citation>
    <scope>NUCLEOTIDE SEQUENCE</scope>
    <source>
        <strain evidence="3">FGSC 1904</strain>
    </source>
</reference>
<dbReference type="Pfam" id="PF03881">
    <property type="entry name" value="Fructosamin_kin"/>
    <property type="match status" value="1"/>
</dbReference>